<feature type="domain" description="GGDEF" evidence="3">
    <location>
        <begin position="273"/>
        <end position="411"/>
    </location>
</feature>
<dbReference type="PROSITE" id="PS50883">
    <property type="entry name" value="EAL"/>
    <property type="match status" value="1"/>
</dbReference>
<dbReference type="PANTHER" id="PTHR33121:SF79">
    <property type="entry name" value="CYCLIC DI-GMP PHOSPHODIESTERASE PDED-RELATED"/>
    <property type="match status" value="1"/>
</dbReference>
<dbReference type="InterPro" id="IPR043128">
    <property type="entry name" value="Rev_trsase/Diguanyl_cyclase"/>
</dbReference>
<dbReference type="InterPro" id="IPR001633">
    <property type="entry name" value="EAL_dom"/>
</dbReference>
<dbReference type="Proteomes" id="UP000006327">
    <property type="component" value="Unassembled WGS sequence"/>
</dbReference>
<accession>K6Y2F0</accession>
<dbReference type="SMART" id="SM00267">
    <property type="entry name" value="GGDEF"/>
    <property type="match status" value="1"/>
</dbReference>
<feature type="transmembrane region" description="Helical" evidence="1">
    <location>
        <begin position="6"/>
        <end position="23"/>
    </location>
</feature>
<dbReference type="CDD" id="cd01948">
    <property type="entry name" value="EAL"/>
    <property type="match status" value="1"/>
</dbReference>
<keyword evidence="1" id="KW-1133">Transmembrane helix</keyword>
<dbReference type="EMBL" id="BAEO01000014">
    <property type="protein sequence ID" value="GAC18131.1"/>
    <property type="molecule type" value="Genomic_DNA"/>
</dbReference>
<sequence>MPSDFSVRALVILLLFSISVLIFHRYDGLQITLPLLSKNENFGFGSLSNNNVISNVVEQDGVPSVTCQLMEPSGYNYCGLSIELGENPKIGRDLSVFNAIELNIDIQAPTENTRVRFSFRNFNASYSDPDDFVSLKFNSIKYAPNSLNGSIKVPLNAFQVESWWLEEYTIGFDDAQLDLSNIPFVEIVTDDMKAVGTYVITVRNATLSGELISEQDLLKIILLVWLIVIILLITLQHNKLKTVSTTDPLTGLINRRGLEEWVSNNLPSFSIGAPLTMFYFDLDDFKKINDSFGHLVGDELLCRFSEKISSTIGSLPLSAHKYVFSRLSGDEFSLVLKGLNAQQIESLAKEIFHALKKRISLSSSTVNISLSLGIASSDQSASTFSSLMSRADSAMYYAKKSGKNQFKIFDENVSKDILFRKKVAEKVRTALKKNEFTLNFMPIYQASDLTIYGAEVLLRAGSESLKNIGPDIFIPIAEEFNIIKDIDLWVIENTFKLIDANRVYIQQNPLMFGINISSVELHNNYFPKEISKLLHKYKIPPEWIEMEITETSLIEADELSITVLNDIRNLGIRLSLDDFGTGYTAFNQLMRYPVACLKIDKSFVDDLTSTNESRKTMIKAILSIAKAYRLATVAEGIENIEQYKYVSERGCDMVQGYLFSKPLDWVSLTLLLAEPKEKRMALIQTNSTSHGSIRD</sequence>
<dbReference type="Gene3D" id="3.30.70.270">
    <property type="match status" value="1"/>
</dbReference>
<dbReference type="NCBIfam" id="TIGR00254">
    <property type="entry name" value="GGDEF"/>
    <property type="match status" value="1"/>
</dbReference>
<gene>
    <name evidence="4" type="ORF">GARC_1151</name>
</gene>
<dbReference type="PROSITE" id="PS50887">
    <property type="entry name" value="GGDEF"/>
    <property type="match status" value="1"/>
</dbReference>
<dbReference type="Gene3D" id="3.20.20.450">
    <property type="entry name" value="EAL domain"/>
    <property type="match status" value="1"/>
</dbReference>
<dbReference type="CDD" id="cd01949">
    <property type="entry name" value="GGDEF"/>
    <property type="match status" value="1"/>
</dbReference>
<evidence type="ECO:0000313" key="4">
    <source>
        <dbReference type="EMBL" id="GAC18131.1"/>
    </source>
</evidence>
<name>K6Y2F0_9ALTE</name>
<evidence type="ECO:0000259" key="3">
    <source>
        <dbReference type="PROSITE" id="PS50887"/>
    </source>
</evidence>
<dbReference type="OrthoDB" id="9804951at2"/>
<dbReference type="InterPro" id="IPR035919">
    <property type="entry name" value="EAL_sf"/>
</dbReference>
<proteinExistence type="predicted"/>
<keyword evidence="1" id="KW-0812">Transmembrane</keyword>
<dbReference type="SMART" id="SM00052">
    <property type="entry name" value="EAL"/>
    <property type="match status" value="1"/>
</dbReference>
<evidence type="ECO:0000313" key="5">
    <source>
        <dbReference type="Proteomes" id="UP000006327"/>
    </source>
</evidence>
<dbReference type="PANTHER" id="PTHR33121">
    <property type="entry name" value="CYCLIC DI-GMP PHOSPHODIESTERASE PDEF"/>
    <property type="match status" value="1"/>
</dbReference>
<dbReference type="GO" id="GO:0071111">
    <property type="term" value="F:cyclic-guanylate-specific phosphodiesterase activity"/>
    <property type="evidence" value="ECO:0007669"/>
    <property type="project" value="InterPro"/>
</dbReference>
<dbReference type="eggNOG" id="COG5001">
    <property type="taxonomic scope" value="Bacteria"/>
</dbReference>
<dbReference type="Pfam" id="PF00990">
    <property type="entry name" value="GGDEF"/>
    <property type="match status" value="1"/>
</dbReference>
<dbReference type="InterPro" id="IPR029787">
    <property type="entry name" value="Nucleotide_cyclase"/>
</dbReference>
<feature type="domain" description="EAL" evidence="2">
    <location>
        <begin position="420"/>
        <end position="676"/>
    </location>
</feature>
<dbReference type="Pfam" id="PF00563">
    <property type="entry name" value="EAL"/>
    <property type="match status" value="1"/>
</dbReference>
<dbReference type="AlphaFoldDB" id="K6Y2F0"/>
<dbReference type="InterPro" id="IPR050706">
    <property type="entry name" value="Cyclic-di-GMP_PDE-like"/>
</dbReference>
<keyword evidence="1" id="KW-0472">Membrane</keyword>
<comment type="caution">
    <text evidence="4">The sequence shown here is derived from an EMBL/GenBank/DDBJ whole genome shotgun (WGS) entry which is preliminary data.</text>
</comment>
<dbReference type="RefSeq" id="WP_007617634.1">
    <property type="nucleotide sequence ID" value="NZ_BAEO01000014.1"/>
</dbReference>
<reference evidence="4 5" key="1">
    <citation type="journal article" date="2017" name="Antonie Van Leeuwenhoek">
        <title>Rhizobium rhizosphaerae sp. nov., a novel species isolated from rice rhizosphere.</title>
        <authorList>
            <person name="Zhao J.J."/>
            <person name="Zhang J."/>
            <person name="Zhang R.J."/>
            <person name="Zhang C.W."/>
            <person name="Yin H.Q."/>
            <person name="Zhang X.X."/>
        </authorList>
    </citation>
    <scope>NUCLEOTIDE SEQUENCE [LARGE SCALE GENOMIC DNA]</scope>
    <source>
        <strain evidence="4 5">BSs20135</strain>
    </source>
</reference>
<organism evidence="4 5">
    <name type="scientific">Paraglaciecola arctica BSs20135</name>
    <dbReference type="NCBI Taxonomy" id="493475"/>
    <lineage>
        <taxon>Bacteria</taxon>
        <taxon>Pseudomonadati</taxon>
        <taxon>Pseudomonadota</taxon>
        <taxon>Gammaproteobacteria</taxon>
        <taxon>Alteromonadales</taxon>
        <taxon>Alteromonadaceae</taxon>
        <taxon>Paraglaciecola</taxon>
    </lineage>
</organism>
<evidence type="ECO:0000256" key="1">
    <source>
        <dbReference type="SAM" id="Phobius"/>
    </source>
</evidence>
<dbReference type="InterPro" id="IPR000160">
    <property type="entry name" value="GGDEF_dom"/>
</dbReference>
<protein>
    <recommendedName>
        <fullName evidence="6">Diguanylate cyclase/phosphodiesterase</fullName>
    </recommendedName>
</protein>
<keyword evidence="5" id="KW-1185">Reference proteome</keyword>
<evidence type="ECO:0008006" key="6">
    <source>
        <dbReference type="Google" id="ProtNLM"/>
    </source>
</evidence>
<dbReference type="STRING" id="493475.GARC_1151"/>
<evidence type="ECO:0000259" key="2">
    <source>
        <dbReference type="PROSITE" id="PS50883"/>
    </source>
</evidence>
<dbReference type="SUPFAM" id="SSF141868">
    <property type="entry name" value="EAL domain-like"/>
    <property type="match status" value="1"/>
</dbReference>
<dbReference type="SUPFAM" id="SSF55073">
    <property type="entry name" value="Nucleotide cyclase"/>
    <property type="match status" value="1"/>
</dbReference>